<feature type="compositionally biased region" description="Low complexity" evidence="1">
    <location>
        <begin position="1483"/>
        <end position="1499"/>
    </location>
</feature>
<reference evidence="3" key="1">
    <citation type="submission" date="2023-02" db="EMBL/GenBank/DDBJ databases">
        <title>Genome of toxic invasive species Heracleum sosnowskyi carries increased number of genes despite the absence of recent whole-genome duplications.</title>
        <authorList>
            <person name="Schelkunov M."/>
            <person name="Shtratnikova V."/>
            <person name="Makarenko M."/>
            <person name="Klepikova A."/>
            <person name="Omelchenko D."/>
            <person name="Novikova G."/>
            <person name="Obukhova E."/>
            <person name="Bogdanov V."/>
            <person name="Penin A."/>
            <person name="Logacheva M."/>
        </authorList>
    </citation>
    <scope>NUCLEOTIDE SEQUENCE</scope>
    <source>
        <strain evidence="3">Hsosn_3</strain>
        <tissue evidence="3">Leaf</tissue>
    </source>
</reference>
<feature type="region of interest" description="Disordered" evidence="1">
    <location>
        <begin position="492"/>
        <end position="530"/>
    </location>
</feature>
<dbReference type="InterPro" id="IPR035445">
    <property type="entry name" value="GYF-like_dom_sf"/>
</dbReference>
<evidence type="ECO:0000313" key="3">
    <source>
        <dbReference type="EMBL" id="KAK1381635.1"/>
    </source>
</evidence>
<feature type="compositionally biased region" description="Basic and acidic residues" evidence="1">
    <location>
        <begin position="154"/>
        <end position="200"/>
    </location>
</feature>
<dbReference type="PROSITE" id="PS50829">
    <property type="entry name" value="GYF"/>
    <property type="match status" value="1"/>
</dbReference>
<feature type="region of interest" description="Disordered" evidence="1">
    <location>
        <begin position="689"/>
        <end position="723"/>
    </location>
</feature>
<organism evidence="3 4">
    <name type="scientific">Heracleum sosnowskyi</name>
    <dbReference type="NCBI Taxonomy" id="360622"/>
    <lineage>
        <taxon>Eukaryota</taxon>
        <taxon>Viridiplantae</taxon>
        <taxon>Streptophyta</taxon>
        <taxon>Embryophyta</taxon>
        <taxon>Tracheophyta</taxon>
        <taxon>Spermatophyta</taxon>
        <taxon>Magnoliopsida</taxon>
        <taxon>eudicotyledons</taxon>
        <taxon>Gunneridae</taxon>
        <taxon>Pentapetalae</taxon>
        <taxon>asterids</taxon>
        <taxon>campanulids</taxon>
        <taxon>Apiales</taxon>
        <taxon>Apiaceae</taxon>
        <taxon>Apioideae</taxon>
        <taxon>apioid superclade</taxon>
        <taxon>Tordylieae</taxon>
        <taxon>Tordyliinae</taxon>
        <taxon>Heracleum</taxon>
    </lineage>
</organism>
<evidence type="ECO:0000313" key="4">
    <source>
        <dbReference type="Proteomes" id="UP001237642"/>
    </source>
</evidence>
<feature type="compositionally biased region" description="Polar residues" evidence="1">
    <location>
        <begin position="496"/>
        <end position="530"/>
    </location>
</feature>
<proteinExistence type="predicted"/>
<dbReference type="PANTHER" id="PTHR46992">
    <property type="entry name" value="GYF DOMAIN-CONTAINING PROTEIN"/>
    <property type="match status" value="1"/>
</dbReference>
<feature type="compositionally biased region" description="Basic and acidic residues" evidence="1">
    <location>
        <begin position="31"/>
        <end position="46"/>
    </location>
</feature>
<feature type="compositionally biased region" description="Polar residues" evidence="1">
    <location>
        <begin position="202"/>
        <end position="213"/>
    </location>
</feature>
<dbReference type="EMBL" id="JAUIZM010000006">
    <property type="protein sequence ID" value="KAK1381635.1"/>
    <property type="molecule type" value="Genomic_DNA"/>
</dbReference>
<feature type="region of interest" description="Disordered" evidence="1">
    <location>
        <begin position="1156"/>
        <end position="1190"/>
    </location>
</feature>
<dbReference type="InterPro" id="IPR003169">
    <property type="entry name" value="GYF"/>
</dbReference>
<protein>
    <submittedName>
        <fullName evidence="3">Protein ESSENTIAL FOR POTEXVIRUS ACCUMULATION 1-like</fullName>
    </submittedName>
</protein>
<gene>
    <name evidence="3" type="ORF">POM88_028379</name>
</gene>
<dbReference type="CDD" id="cd00072">
    <property type="entry name" value="GYF"/>
    <property type="match status" value="1"/>
</dbReference>
<reference evidence="3" key="2">
    <citation type="submission" date="2023-05" db="EMBL/GenBank/DDBJ databases">
        <authorList>
            <person name="Schelkunov M.I."/>
        </authorList>
    </citation>
    <scope>NUCLEOTIDE SEQUENCE</scope>
    <source>
        <strain evidence="3">Hsosn_3</strain>
        <tissue evidence="3">Leaf</tissue>
    </source>
</reference>
<dbReference type="Pfam" id="PF02213">
    <property type="entry name" value="GYF"/>
    <property type="match status" value="1"/>
</dbReference>
<feature type="region of interest" description="Disordered" evidence="1">
    <location>
        <begin position="1"/>
        <end position="246"/>
    </location>
</feature>
<accession>A0AAD8IA43</accession>
<dbReference type="SUPFAM" id="SSF55277">
    <property type="entry name" value="GYF domain"/>
    <property type="match status" value="1"/>
</dbReference>
<feature type="region of interest" description="Disordered" evidence="1">
    <location>
        <begin position="1266"/>
        <end position="1303"/>
    </location>
</feature>
<feature type="compositionally biased region" description="Basic and acidic residues" evidence="1">
    <location>
        <begin position="427"/>
        <end position="439"/>
    </location>
</feature>
<feature type="region of interest" description="Disordered" evidence="1">
    <location>
        <begin position="1355"/>
        <end position="1375"/>
    </location>
</feature>
<dbReference type="SMART" id="SM00444">
    <property type="entry name" value="GYF"/>
    <property type="match status" value="1"/>
</dbReference>
<feature type="region of interest" description="Disordered" evidence="1">
    <location>
        <begin position="1392"/>
        <end position="1418"/>
    </location>
</feature>
<name>A0AAD8IA43_9APIA</name>
<feature type="compositionally biased region" description="Basic and acidic residues" evidence="1">
    <location>
        <begin position="1224"/>
        <end position="1237"/>
    </location>
</feature>
<dbReference type="Gene3D" id="3.30.1490.40">
    <property type="match status" value="1"/>
</dbReference>
<evidence type="ECO:0000256" key="1">
    <source>
        <dbReference type="SAM" id="MobiDB-lite"/>
    </source>
</evidence>
<dbReference type="Proteomes" id="UP001237642">
    <property type="component" value="Unassembled WGS sequence"/>
</dbReference>
<feature type="compositionally biased region" description="Basic and acidic residues" evidence="1">
    <location>
        <begin position="85"/>
        <end position="121"/>
    </location>
</feature>
<feature type="compositionally biased region" description="Basic and acidic residues" evidence="1">
    <location>
        <begin position="214"/>
        <end position="224"/>
    </location>
</feature>
<feature type="compositionally biased region" description="Low complexity" evidence="1">
    <location>
        <begin position="74"/>
        <end position="84"/>
    </location>
</feature>
<feature type="compositionally biased region" description="Polar residues" evidence="1">
    <location>
        <begin position="1363"/>
        <end position="1375"/>
    </location>
</feature>
<feature type="compositionally biased region" description="Polar residues" evidence="1">
    <location>
        <begin position="1289"/>
        <end position="1303"/>
    </location>
</feature>
<sequence length="1623" mass="180686">MASNNQLHIPHDLLISKAPDQSSVEAPGGNEDEKFLGMLDESKDQLASESSIPLSPQWLYAKPSDTKMEMRPPSSLSLGNSADSSQKDAWRPEGADERKDWRKLPNDIESGRRWREEERETGLLARRDRRKTDRRVENAPGRETPDNRTVPASDRWHDINNRSTIHEARRDNKWSSRWGPDDKEKDTRIEKRAEVEKEDAQSENQVNANSNRVSSERDPDARDKWRPRHRMEGNSSGPGSYRAAPGFGPERGRLEGSSMGFAVGRGRSKAAVSPPFSGPIGDAHFGKEQSVPGKLSLLHEAYCYPRAKLLDIYRGQQHDLASATIPDNWEEVHPVTQLTVVDPLAFVAPNIEEEAIIADIWNGKLVSSGVSYNSSRKGISSENATDIGDLDTNGKQGGFPLGMSEELVDSSERSLDDDYEDNGGRFLQKEGDVRHHGEQKSLIGAEGMGSMKITTASNYDDVSRAQEFSDAYHFDSLVKSSDVGFTKLPPFEGTDSGASLSSDRLQNDLNSSHVPSMEQYWNGNRQPPENEYQMQKITSPEELSLYYCDPQGEVQGPFLGVDIISWFEQGFFGADLPVRLTDAPEETPFRLLGEVMPHLLGMPEYASNIDRSSKIETSGAFEGKLEAKLPASSEMIHSMDDPHWQLSDHDILSANNVQPRLTHDDLLEVPYSEGRSFQEYVAQDEEIVFPGRPESSGNPGRNSRDTGELSANMFGDPSANELTESHMQSSKSNQLHPFGLLWSELEGTYSRNDETSNIPLSGGIQNQHINPIAGRGASFNPTADSTHGADAWPDVYRRNIPSEYQDVMNNVQLSRFDQESKRFDFAEKLLPQQFQQHHLHQQQHSLFPSHAHMNDSILERVSNRNVMHQQQLASQSGPDLEHLLALQLQQQRQLQLQQHHQLQQQQNFQQQQILLKEQQQTQARQQLLEQLLQNQMGEPVRGQSRLDAVRSNNAVDQVLLNQRILNELQRTHHLPTNVDPSIEHLIRAKYGQAMHLGHQPSELLELMSRSKHGQMQPLEHQILQEQLNGRQLPMGLRQRLEIEERQRVEMEERHHGSAWPVDESSQFLGNSAFSAHRSSSAGIGQLDFYQQQQRSSPDEHMGHIERNLSLQDRIQRGLYNPGLMQFERSLSMPGGGPGMNLEMINSMVRGQGLDMQEPSARMQPSGQVPGFSAGLHPHQSHHSSVSNLFHPSQLNANEGQWSESNGQLPNEWMESRVQQLQINERQKRQSEAERASEDPSLWMSAGSGDDTSKRLLMELLNQKTDHQSTELLDATGVSYDRRPPPSGHRTGTSPSNHSFNLLSTQEPDQNQSFAVGSYGSNSGGQLHNRVLDEKVAGLESTEKFLLRSNAGALNDRAPYLSGKSDNSQANPTNTSMIGKFSTDFLDLEGKLHGSRSEGSAVKKSASESNEEIAQHGGVTAINRGDMPINVVNRHTPQAGVASVFYNNKIEKSSSVKEDVSKDRLAAVSSKRQENIVPKRPPVSRASSSLEGLSELASDSITRGNNLLSGMLPSEGGRRDAGGNPSNQAAEILASKKDARFRRTSSFGDADVSETTSFSDMLKSNAKKPPQPESHAASSTELSEGGRSGKKKGKKGRQIDPALLGFKVTSNRIMMGEIQRVDDL</sequence>
<feature type="region of interest" description="Disordered" evidence="1">
    <location>
        <begin position="1469"/>
        <end position="1526"/>
    </location>
</feature>
<feature type="domain" description="GYF" evidence="2">
    <location>
        <begin position="542"/>
        <end position="593"/>
    </location>
</feature>
<feature type="region of interest" description="Disordered" evidence="1">
    <location>
        <begin position="1544"/>
        <end position="1601"/>
    </location>
</feature>
<comment type="caution">
    <text evidence="3">The sequence shown here is derived from an EMBL/GenBank/DDBJ whole genome shotgun (WGS) entry which is preliminary data.</text>
</comment>
<evidence type="ECO:0000259" key="2">
    <source>
        <dbReference type="PROSITE" id="PS50829"/>
    </source>
</evidence>
<keyword evidence="4" id="KW-1185">Reference proteome</keyword>
<feature type="region of interest" description="Disordered" evidence="1">
    <location>
        <begin position="1221"/>
        <end position="1249"/>
    </location>
</feature>
<feature type="compositionally biased region" description="Polar residues" evidence="1">
    <location>
        <begin position="373"/>
        <end position="384"/>
    </location>
</feature>
<dbReference type="PANTHER" id="PTHR46992:SF1">
    <property type="entry name" value="GYF DOMAIN-CONTAINING PROTEIN"/>
    <property type="match status" value="1"/>
</dbReference>
<feature type="region of interest" description="Disordered" evidence="1">
    <location>
        <begin position="373"/>
        <end position="446"/>
    </location>
</feature>